<accession>W8W2E7</accession>
<reference evidence="1 2" key="1">
    <citation type="journal article" date="2013" name="Arch. Virol.">
        <title>Complete genome sequence of invertebrate iridovirus IIV-25 isolated from a blackfly larva.</title>
        <authorList>
            <person name="Piegu B."/>
            <person name="Guizard S."/>
            <person name="Spears T."/>
            <person name="Cruaud C."/>
            <person name="Couloux A."/>
            <person name="Bideshi D.K."/>
            <person name="Federici B.A."/>
            <person name="Bigot Y."/>
        </authorList>
    </citation>
    <scope>NUCLEOTIDE SEQUENCE [LARGE SCALE GENOMIC DNA]</scope>
</reference>
<proteinExistence type="predicted"/>
<evidence type="ECO:0000313" key="2">
    <source>
        <dbReference type="Proteomes" id="UP000097612"/>
    </source>
</evidence>
<keyword evidence="2" id="KW-1185">Reference proteome</keyword>
<dbReference type="GeneID" id="18501429"/>
<protein>
    <submittedName>
        <fullName evidence="1">Uncharacterized protein</fullName>
    </submittedName>
</protein>
<dbReference type="KEGG" id="vg:18501429"/>
<dbReference type="OrthoDB" id="38743at10239"/>
<organism evidence="1 2">
    <name type="scientific">Invertebrate iridovirus 25</name>
    <dbReference type="NCBI Taxonomy" id="1301280"/>
    <lineage>
        <taxon>Viruses</taxon>
        <taxon>Varidnaviria</taxon>
        <taxon>Bamfordvirae</taxon>
        <taxon>Nucleocytoviricota</taxon>
        <taxon>Megaviricetes</taxon>
        <taxon>Pimascovirales</taxon>
        <taxon>Pimascovirales incertae sedis</taxon>
        <taxon>Iridoviridae</taxon>
        <taxon>Betairidovirinae</taxon>
        <taxon>Chloriridovirus</taxon>
        <taxon>Chloriridovirus simulium2</taxon>
    </lineage>
</organism>
<dbReference type="EMBL" id="HF920635">
    <property type="protein sequence ID" value="CCV02075.1"/>
    <property type="molecule type" value="Genomic_DNA"/>
</dbReference>
<name>W8W2E7_9VIRU</name>
<sequence length="81" mass="9234">MSLKFLFLLSNVTLTLSSITNLEQCVDVKFNTTRSECVKSCFNNCQTIVINRNLGEELKISMCQNMLNTNLECICKVCKNF</sequence>
<gene>
    <name evidence="1" type="primary">057R</name>
    <name evidence="1" type="ORF">IIV25_057R</name>
</gene>
<evidence type="ECO:0000313" key="1">
    <source>
        <dbReference type="EMBL" id="CCV02075.1"/>
    </source>
</evidence>
<dbReference type="RefSeq" id="YP_009010590.1">
    <property type="nucleotide sequence ID" value="NC_023613.1"/>
</dbReference>
<dbReference type="Proteomes" id="UP000097612">
    <property type="component" value="Segment"/>
</dbReference>